<dbReference type="EMBL" id="HBJA01132386">
    <property type="protein sequence ID" value="CAE0834173.1"/>
    <property type="molecule type" value="Transcribed_RNA"/>
</dbReference>
<evidence type="ECO:0000256" key="1">
    <source>
        <dbReference type="SAM" id="MobiDB-lite"/>
    </source>
</evidence>
<reference evidence="2" key="1">
    <citation type="submission" date="2021-01" db="EMBL/GenBank/DDBJ databases">
        <authorList>
            <person name="Corre E."/>
            <person name="Pelletier E."/>
            <person name="Niang G."/>
            <person name="Scheremetjew M."/>
            <person name="Finn R."/>
            <person name="Kale V."/>
            <person name="Holt S."/>
            <person name="Cochrane G."/>
            <person name="Meng A."/>
            <person name="Brown T."/>
            <person name="Cohen L."/>
        </authorList>
    </citation>
    <scope>NUCLEOTIDE SEQUENCE</scope>
    <source>
        <strain evidence="2">CCMP1594</strain>
    </source>
</reference>
<proteinExistence type="predicted"/>
<accession>A0A7S4GE99</accession>
<evidence type="ECO:0000313" key="2">
    <source>
        <dbReference type="EMBL" id="CAE0834173.1"/>
    </source>
</evidence>
<organism evidence="2">
    <name type="scientific">Eutreptiella gymnastica</name>
    <dbReference type="NCBI Taxonomy" id="73025"/>
    <lineage>
        <taxon>Eukaryota</taxon>
        <taxon>Discoba</taxon>
        <taxon>Euglenozoa</taxon>
        <taxon>Euglenida</taxon>
        <taxon>Spirocuta</taxon>
        <taxon>Euglenophyceae</taxon>
        <taxon>Eutreptiales</taxon>
        <taxon>Eutreptiaceae</taxon>
        <taxon>Eutreptiella</taxon>
    </lineage>
</organism>
<gene>
    <name evidence="2" type="ORF">EGYM00163_LOCUS45473</name>
</gene>
<sequence length="111" mass="12788">MTNHFKMLLNCIWDHKTSSPQTGPKQQSEGDGAKTGVRFRKRGCTHRCISLEIDLRKGQKELFQGKGQQQPNTPLKTNLLKAKYSYLKAEERNKFLILNKTSKDSVFQNFT</sequence>
<feature type="compositionally biased region" description="Polar residues" evidence="1">
    <location>
        <begin position="18"/>
        <end position="29"/>
    </location>
</feature>
<dbReference type="AlphaFoldDB" id="A0A7S4GE99"/>
<protein>
    <submittedName>
        <fullName evidence="2">Uncharacterized protein</fullName>
    </submittedName>
</protein>
<feature type="region of interest" description="Disordered" evidence="1">
    <location>
        <begin position="16"/>
        <end position="36"/>
    </location>
</feature>
<name>A0A7S4GE99_9EUGL</name>